<feature type="domain" description="TauD/TfdA-like" evidence="7">
    <location>
        <begin position="15"/>
        <end position="309"/>
    </location>
</feature>
<dbReference type="InterPro" id="IPR003819">
    <property type="entry name" value="TauD/TfdA-like"/>
</dbReference>
<dbReference type="Pfam" id="PF02668">
    <property type="entry name" value="TauD"/>
    <property type="match status" value="1"/>
</dbReference>
<dbReference type="PANTHER" id="PTHR43779">
    <property type="entry name" value="DIOXYGENASE RV0097-RELATED"/>
    <property type="match status" value="1"/>
</dbReference>
<protein>
    <submittedName>
        <fullName evidence="8">TauD/TfdA family dioxygenase</fullName>
    </submittedName>
</protein>
<dbReference type="InterPro" id="IPR042098">
    <property type="entry name" value="TauD-like_sf"/>
</dbReference>
<dbReference type="GO" id="GO:0046872">
    <property type="term" value="F:metal ion binding"/>
    <property type="evidence" value="ECO:0007669"/>
    <property type="project" value="UniProtKB-KW"/>
</dbReference>
<evidence type="ECO:0000313" key="9">
    <source>
        <dbReference type="Proteomes" id="UP000269154"/>
    </source>
</evidence>
<keyword evidence="5" id="KW-0560">Oxidoreductase</keyword>
<dbReference type="GO" id="GO:0051213">
    <property type="term" value="F:dioxygenase activity"/>
    <property type="evidence" value="ECO:0007669"/>
    <property type="project" value="UniProtKB-KW"/>
</dbReference>
<keyword evidence="3" id="KW-0479">Metal-binding</keyword>
<dbReference type="RefSeq" id="WP_124154752.1">
    <property type="nucleotide sequence ID" value="NZ_CAWOLW010000634.1"/>
</dbReference>
<comment type="similarity">
    <text evidence="2">Belongs to the TfdA dioxygenase family.</text>
</comment>
<dbReference type="EMBL" id="RCBY01000067">
    <property type="protein sequence ID" value="RQH43065.1"/>
    <property type="molecule type" value="Genomic_DNA"/>
</dbReference>
<evidence type="ECO:0000256" key="2">
    <source>
        <dbReference type="ARBA" id="ARBA00005896"/>
    </source>
</evidence>
<proteinExistence type="inferred from homology"/>
<accession>A0A3N6QJV1</accession>
<dbReference type="AlphaFoldDB" id="A0A3N6QJV1"/>
<keyword evidence="4 8" id="KW-0223">Dioxygenase</keyword>
<sequence length="323" mass="36681">MSIKLQNPNQTLPSFKPLHNQFGKELSFGAEVVGIDLSKSLSSQQWETLMTGFEKHSLLLFKNQQLTPEMQLNFLTSFPHDIQAVKEGRNIAPFYKKLPGYPPLLSLHGYGSFTHYGHEFTLPAGEVFKYSHVWHTDFNSISDTPPVVSAMYAVVVPKKGGETLFCSSIKAYELLIPELQKQALEMKVCYCPTMNFKVEPQGRRRIDDVEASMKNFNPPEVGRIQPVVIQTKKGKNALFLSVHSAGKIEGMEAKPSQELIEKFLTPGTQPEHIFSLKWEVGDFAIWNNREILHTGTPWHVYENEQRLMHIFFLDSTEKVTPAS</sequence>
<dbReference type="InterPro" id="IPR051178">
    <property type="entry name" value="TfdA_dioxygenase"/>
</dbReference>
<keyword evidence="6" id="KW-0408">Iron</keyword>
<evidence type="ECO:0000256" key="3">
    <source>
        <dbReference type="ARBA" id="ARBA00022723"/>
    </source>
</evidence>
<dbReference type="Gene3D" id="3.60.130.10">
    <property type="entry name" value="Clavaminate synthase-like"/>
    <property type="match status" value="1"/>
</dbReference>
<dbReference type="SUPFAM" id="SSF51197">
    <property type="entry name" value="Clavaminate synthase-like"/>
    <property type="match status" value="1"/>
</dbReference>
<evidence type="ECO:0000256" key="1">
    <source>
        <dbReference type="ARBA" id="ARBA00001954"/>
    </source>
</evidence>
<reference evidence="8 9" key="1">
    <citation type="journal article" date="2018" name="ACS Chem. Biol.">
        <title>Ketoreductase domain dysfunction expands chemodiversity: malyngamide biosynthesis in the cyanobacterium Okeania hirsuta.</title>
        <authorList>
            <person name="Moss N.A."/>
            <person name="Leao T."/>
            <person name="Rankin M."/>
            <person name="McCullough T.M."/>
            <person name="Qu P."/>
            <person name="Korobeynikov A."/>
            <person name="Smith J.L."/>
            <person name="Gerwick L."/>
            <person name="Gerwick W.H."/>
        </authorList>
    </citation>
    <scope>NUCLEOTIDE SEQUENCE [LARGE SCALE GENOMIC DNA]</scope>
    <source>
        <strain evidence="8 9">PAB10Feb10-1</strain>
    </source>
</reference>
<dbReference type="Proteomes" id="UP000269154">
    <property type="component" value="Unassembled WGS sequence"/>
</dbReference>
<keyword evidence="9" id="KW-1185">Reference proteome</keyword>
<evidence type="ECO:0000313" key="8">
    <source>
        <dbReference type="EMBL" id="RQH43065.1"/>
    </source>
</evidence>
<comment type="cofactor">
    <cofactor evidence="1">
        <name>Fe(2+)</name>
        <dbReference type="ChEBI" id="CHEBI:29033"/>
    </cofactor>
</comment>
<dbReference type="PANTHER" id="PTHR43779:SF2">
    <property type="entry name" value="ALPHA-KETOGLUTARATE-DEPENDENT XANTHINE DIOXYGENASE XAN1"/>
    <property type="match status" value="1"/>
</dbReference>
<organism evidence="8 9">
    <name type="scientific">Okeania hirsuta</name>
    <dbReference type="NCBI Taxonomy" id="1458930"/>
    <lineage>
        <taxon>Bacteria</taxon>
        <taxon>Bacillati</taxon>
        <taxon>Cyanobacteriota</taxon>
        <taxon>Cyanophyceae</taxon>
        <taxon>Oscillatoriophycideae</taxon>
        <taxon>Oscillatoriales</taxon>
        <taxon>Microcoleaceae</taxon>
        <taxon>Okeania</taxon>
    </lineage>
</organism>
<evidence type="ECO:0000256" key="5">
    <source>
        <dbReference type="ARBA" id="ARBA00023002"/>
    </source>
</evidence>
<comment type="caution">
    <text evidence="8">The sequence shown here is derived from an EMBL/GenBank/DDBJ whole genome shotgun (WGS) entry which is preliminary data.</text>
</comment>
<evidence type="ECO:0000256" key="4">
    <source>
        <dbReference type="ARBA" id="ARBA00022964"/>
    </source>
</evidence>
<dbReference type="OrthoDB" id="581608at2"/>
<evidence type="ECO:0000256" key="6">
    <source>
        <dbReference type="ARBA" id="ARBA00023004"/>
    </source>
</evidence>
<gene>
    <name evidence="8" type="ORF">D5R40_13680</name>
</gene>
<name>A0A3N6QJV1_9CYAN</name>
<evidence type="ECO:0000259" key="7">
    <source>
        <dbReference type="Pfam" id="PF02668"/>
    </source>
</evidence>